<sequence length="126" mass="12666">MRVRTLLITPLIASVALLSVACGSDSDSDSDTNSTQRQAYLSAVKLSGVTFADDDEAISVGRKICEDVKSGTSMSDAAKSVSQASNTAQGAAVVGAAIGSLCPGAASEMLPDSSDLPTMPSIDLPG</sequence>
<proteinExistence type="predicted"/>
<keyword evidence="1" id="KW-0732">Signal</keyword>
<evidence type="ECO:0000313" key="4">
    <source>
        <dbReference type="Proteomes" id="UP001200110"/>
    </source>
</evidence>
<organism evidence="3 4">
    <name type="scientific">Gordonia liuliyuniae</name>
    <dbReference type="NCBI Taxonomy" id="2911517"/>
    <lineage>
        <taxon>Bacteria</taxon>
        <taxon>Bacillati</taxon>
        <taxon>Actinomycetota</taxon>
        <taxon>Actinomycetes</taxon>
        <taxon>Mycobacteriales</taxon>
        <taxon>Gordoniaceae</taxon>
        <taxon>Gordonia</taxon>
    </lineage>
</organism>
<feature type="signal peptide" evidence="1">
    <location>
        <begin position="1"/>
        <end position="21"/>
    </location>
</feature>
<dbReference type="InterPro" id="IPR007969">
    <property type="entry name" value="DUF732"/>
</dbReference>
<evidence type="ECO:0000259" key="2">
    <source>
        <dbReference type="Pfam" id="PF05305"/>
    </source>
</evidence>
<gene>
    <name evidence="3" type="ORF">L5G33_08535</name>
</gene>
<protein>
    <submittedName>
        <fullName evidence="3">DUF732 domain-containing protein</fullName>
    </submittedName>
</protein>
<dbReference type="RefSeq" id="WP_236997747.1">
    <property type="nucleotide sequence ID" value="NZ_JAKKOR010000006.1"/>
</dbReference>
<dbReference type="Proteomes" id="UP001200110">
    <property type="component" value="Unassembled WGS sequence"/>
</dbReference>
<evidence type="ECO:0000256" key="1">
    <source>
        <dbReference type="SAM" id="SignalP"/>
    </source>
</evidence>
<dbReference type="EMBL" id="JAKKOR010000006">
    <property type="protein sequence ID" value="MCF8588509.1"/>
    <property type="molecule type" value="Genomic_DNA"/>
</dbReference>
<comment type="caution">
    <text evidence="3">The sequence shown here is derived from an EMBL/GenBank/DDBJ whole genome shotgun (WGS) entry which is preliminary data.</text>
</comment>
<accession>A0ABS9ISH3</accession>
<reference evidence="3 4" key="1">
    <citation type="submission" date="2022-01" db="EMBL/GenBank/DDBJ databases">
        <authorList>
            <person name="Huang Y."/>
        </authorList>
    </citation>
    <scope>NUCLEOTIDE SEQUENCE [LARGE SCALE GENOMIC DNA]</scope>
    <source>
        <strain evidence="3 4">HY366</strain>
    </source>
</reference>
<feature type="chain" id="PRO_5047528578" evidence="1">
    <location>
        <begin position="22"/>
        <end position="126"/>
    </location>
</feature>
<evidence type="ECO:0000313" key="3">
    <source>
        <dbReference type="EMBL" id="MCF8588509.1"/>
    </source>
</evidence>
<name>A0ABS9ISH3_9ACTN</name>
<feature type="domain" description="DUF732" evidence="2">
    <location>
        <begin position="38"/>
        <end position="103"/>
    </location>
</feature>
<dbReference type="PROSITE" id="PS51257">
    <property type="entry name" value="PROKAR_LIPOPROTEIN"/>
    <property type="match status" value="1"/>
</dbReference>
<dbReference type="Pfam" id="PF05305">
    <property type="entry name" value="DUF732"/>
    <property type="match status" value="1"/>
</dbReference>
<keyword evidence="4" id="KW-1185">Reference proteome</keyword>